<dbReference type="InterPro" id="IPR003439">
    <property type="entry name" value="ABC_transporter-like_ATP-bd"/>
</dbReference>
<feature type="transmembrane region" description="Helical" evidence="8">
    <location>
        <begin position="272"/>
        <end position="293"/>
    </location>
</feature>
<sequence length="577" mass="61027">MGEPTGEQAARLRRAGILLACADLLWIGQAGVIAFVLGRVLEAEVANATTPGPDLYPLAAWSFVGLVALAGARMFLQNHALDTARIAARDIKRCVRSDLMRAAARRSPSEEFPASGAFAAHVGDQVDLLGPYYRNYVPQIMRLKIVPVAILLVTLPVSWIAALILLVCGPVIPLFMALIGMRAQAASQGQQEELTRLGGLLLDRVKGLETLKLFGAVGRTKDDIRAAGEDFRIGTMKVLKIAFLSSTVLELFSALGIAFCAVYVGFTLLGDIAVGTWGSPLSYTTGLFILLLAPEFFAPLRAFAAAYHDRAAGLAAQEKLTDLFAEEIGHNDTEQPTAMPVSVSSQGLQTAPEIEFENVTLAFDGTHVFEDFSLTVPGGGTLVVNGASGAGKTTLLDCVLGFQSLQAGHVRIGGHELSAGLAAGLRQRVMWLGQSPKLFHGSVRANLLRGAAPRAEVAEEDLWTALELAGVDTLVRQLPDGLATQLGEDGFGFSVGEIRRIALARAAIRRDAVMLLADEPTAGLDAETAADVRAGLNVLAKGRTALIATHDPLFELSFGRKSLVDLSAVAGCSEAAQ</sequence>
<dbReference type="InterPro" id="IPR036640">
    <property type="entry name" value="ABC1_TM_sf"/>
</dbReference>
<feature type="domain" description="ABC transporter" evidence="9">
    <location>
        <begin position="354"/>
        <end position="576"/>
    </location>
</feature>
<comment type="subcellular location">
    <subcellularLocation>
        <location evidence="1">Cell membrane</location>
        <topology evidence="1">Multi-pass membrane protein</topology>
    </subcellularLocation>
</comment>
<dbReference type="PROSITE" id="PS50893">
    <property type="entry name" value="ABC_TRANSPORTER_2"/>
    <property type="match status" value="1"/>
</dbReference>
<dbReference type="SUPFAM" id="SSF90123">
    <property type="entry name" value="ABC transporter transmembrane region"/>
    <property type="match status" value="1"/>
</dbReference>
<evidence type="ECO:0000259" key="9">
    <source>
        <dbReference type="PROSITE" id="PS50893"/>
    </source>
</evidence>
<dbReference type="InterPro" id="IPR039421">
    <property type="entry name" value="Type_1_exporter"/>
</dbReference>
<dbReference type="Gene3D" id="1.20.1560.10">
    <property type="entry name" value="ABC transporter type 1, transmembrane domain"/>
    <property type="match status" value="1"/>
</dbReference>
<dbReference type="InterPro" id="IPR003593">
    <property type="entry name" value="AAA+_ATPase"/>
</dbReference>
<dbReference type="InterPro" id="IPR014216">
    <property type="entry name" value="ABC_transptr_CydD"/>
</dbReference>
<comment type="similarity">
    <text evidence="2">Belongs to the ABC transporter superfamily.</text>
</comment>
<dbReference type="SMART" id="SM00382">
    <property type="entry name" value="AAA"/>
    <property type="match status" value="1"/>
</dbReference>
<keyword evidence="6 8" id="KW-1133">Transmembrane helix</keyword>
<dbReference type="Pfam" id="PF00005">
    <property type="entry name" value="ABC_tran"/>
    <property type="match status" value="1"/>
</dbReference>
<feature type="transmembrane region" description="Helical" evidence="8">
    <location>
        <begin position="241"/>
        <end position="266"/>
    </location>
</feature>
<evidence type="ECO:0000256" key="8">
    <source>
        <dbReference type="SAM" id="Phobius"/>
    </source>
</evidence>
<keyword evidence="7 8" id="KW-0472">Membrane</keyword>
<evidence type="ECO:0000313" key="12">
    <source>
        <dbReference type="Proteomes" id="UP001157914"/>
    </source>
</evidence>
<dbReference type="InterPro" id="IPR011527">
    <property type="entry name" value="ABC1_TM_dom"/>
</dbReference>
<evidence type="ECO:0000256" key="7">
    <source>
        <dbReference type="ARBA" id="ARBA00023136"/>
    </source>
</evidence>
<dbReference type="NCBIfam" id="TIGR02857">
    <property type="entry name" value="CydD"/>
    <property type="match status" value="1"/>
</dbReference>
<evidence type="ECO:0000259" key="10">
    <source>
        <dbReference type="PROSITE" id="PS50929"/>
    </source>
</evidence>
<dbReference type="Gene3D" id="3.40.50.300">
    <property type="entry name" value="P-loop containing nucleotide triphosphate hydrolases"/>
    <property type="match status" value="1"/>
</dbReference>
<dbReference type="SUPFAM" id="SSF52540">
    <property type="entry name" value="P-loop containing nucleoside triphosphate hydrolases"/>
    <property type="match status" value="1"/>
</dbReference>
<dbReference type="InterPro" id="IPR027417">
    <property type="entry name" value="P-loop_NTPase"/>
</dbReference>
<dbReference type="EMBL" id="FXTT01000002">
    <property type="protein sequence ID" value="SMP17007.1"/>
    <property type="molecule type" value="Genomic_DNA"/>
</dbReference>
<keyword evidence="4" id="KW-0547">Nucleotide-binding</keyword>
<dbReference type="PROSITE" id="PS50929">
    <property type="entry name" value="ABC_TM1F"/>
    <property type="match status" value="1"/>
</dbReference>
<dbReference type="GO" id="GO:0005524">
    <property type="term" value="F:ATP binding"/>
    <property type="evidence" value="ECO:0007669"/>
    <property type="project" value="UniProtKB-KW"/>
</dbReference>
<keyword evidence="5 11" id="KW-0067">ATP-binding</keyword>
<dbReference type="PANTHER" id="PTHR24221">
    <property type="entry name" value="ATP-BINDING CASSETTE SUB-FAMILY B"/>
    <property type="match status" value="1"/>
</dbReference>
<dbReference type="Pfam" id="PF00664">
    <property type="entry name" value="ABC_membrane"/>
    <property type="match status" value="1"/>
</dbReference>
<dbReference type="Proteomes" id="UP001157914">
    <property type="component" value="Unassembled WGS sequence"/>
</dbReference>
<evidence type="ECO:0000256" key="4">
    <source>
        <dbReference type="ARBA" id="ARBA00022741"/>
    </source>
</evidence>
<evidence type="ECO:0000313" key="11">
    <source>
        <dbReference type="EMBL" id="SMP17007.1"/>
    </source>
</evidence>
<feature type="domain" description="ABC transmembrane type-1" evidence="10">
    <location>
        <begin position="15"/>
        <end position="312"/>
    </location>
</feature>
<proteinExistence type="inferred from homology"/>
<feature type="transmembrane region" description="Helical" evidence="8">
    <location>
        <begin position="58"/>
        <end position="76"/>
    </location>
</feature>
<keyword evidence="3 8" id="KW-0812">Transmembrane</keyword>
<dbReference type="CDD" id="cd18584">
    <property type="entry name" value="ABC_6TM_AarD_CydD"/>
    <property type="match status" value="1"/>
</dbReference>
<evidence type="ECO:0000256" key="1">
    <source>
        <dbReference type="ARBA" id="ARBA00004651"/>
    </source>
</evidence>
<reference evidence="11 12" key="1">
    <citation type="submission" date="2017-05" db="EMBL/GenBank/DDBJ databases">
        <authorList>
            <person name="Varghese N."/>
            <person name="Submissions S."/>
        </authorList>
    </citation>
    <scope>NUCLEOTIDE SEQUENCE [LARGE SCALE GENOMIC DNA]</scope>
    <source>
        <strain evidence="11 12">DSM 15949</strain>
    </source>
</reference>
<name>A0ABY1NST3_9HYPH</name>
<gene>
    <name evidence="11" type="ORF">SAMN06265374_1767</name>
</gene>
<evidence type="ECO:0000256" key="2">
    <source>
        <dbReference type="ARBA" id="ARBA00005417"/>
    </source>
</evidence>
<feature type="transmembrane region" description="Helical" evidence="8">
    <location>
        <begin position="17"/>
        <end position="38"/>
    </location>
</feature>
<keyword evidence="12" id="KW-1185">Reference proteome</keyword>
<accession>A0ABY1NST3</accession>
<dbReference type="PROSITE" id="PS00211">
    <property type="entry name" value="ABC_TRANSPORTER_1"/>
    <property type="match status" value="1"/>
</dbReference>
<evidence type="ECO:0000256" key="6">
    <source>
        <dbReference type="ARBA" id="ARBA00022989"/>
    </source>
</evidence>
<evidence type="ECO:0000256" key="3">
    <source>
        <dbReference type="ARBA" id="ARBA00022692"/>
    </source>
</evidence>
<comment type="caution">
    <text evidence="11">The sequence shown here is derived from an EMBL/GenBank/DDBJ whole genome shotgun (WGS) entry which is preliminary data.</text>
</comment>
<evidence type="ECO:0000256" key="5">
    <source>
        <dbReference type="ARBA" id="ARBA00022840"/>
    </source>
</evidence>
<protein>
    <submittedName>
        <fullName evidence="11">ATP-binding cassette, subfamily C, CydD</fullName>
    </submittedName>
</protein>
<dbReference type="InterPro" id="IPR017871">
    <property type="entry name" value="ABC_transporter-like_CS"/>
</dbReference>
<dbReference type="PANTHER" id="PTHR24221:SF261">
    <property type="entry name" value="GLUTATHIONE_L-CYSTEINE TRANSPORT SYSTEM ATP-BINDING_PERMEASE PROTEIN CYDD"/>
    <property type="match status" value="1"/>
</dbReference>
<organism evidence="11 12">
    <name type="scientific">Roseibium denhamense</name>
    <dbReference type="NCBI Taxonomy" id="76305"/>
    <lineage>
        <taxon>Bacteria</taxon>
        <taxon>Pseudomonadati</taxon>
        <taxon>Pseudomonadota</taxon>
        <taxon>Alphaproteobacteria</taxon>
        <taxon>Hyphomicrobiales</taxon>
        <taxon>Stappiaceae</taxon>
        <taxon>Roseibium</taxon>
    </lineage>
</organism>